<dbReference type="HOGENOM" id="CLU_058958_0_0_10"/>
<name>C9LK86_9BACT</name>
<keyword evidence="1" id="KW-0732">Signal</keyword>
<evidence type="ECO:0008006" key="4">
    <source>
        <dbReference type="Google" id="ProtNLM"/>
    </source>
</evidence>
<feature type="chain" id="PRO_5002998627" description="Phosphate-selective porin O and P" evidence="1">
    <location>
        <begin position="20"/>
        <end position="391"/>
    </location>
</feature>
<dbReference type="STRING" id="626522.GCWU000325_02651"/>
<evidence type="ECO:0000256" key="1">
    <source>
        <dbReference type="SAM" id="SignalP"/>
    </source>
</evidence>
<dbReference type="GeneID" id="84577198"/>
<gene>
    <name evidence="2" type="ORF">GCWU000325_02651</name>
</gene>
<keyword evidence="3" id="KW-1185">Reference proteome</keyword>
<dbReference type="EMBL" id="ACIJ02000028">
    <property type="protein sequence ID" value="EEX70608.1"/>
    <property type="molecule type" value="Genomic_DNA"/>
</dbReference>
<dbReference type="eggNOG" id="COG3637">
    <property type="taxonomic scope" value="Bacteria"/>
</dbReference>
<dbReference type="RefSeq" id="WP_006256470.1">
    <property type="nucleotide sequence ID" value="NZ_GG700643.1"/>
</dbReference>
<evidence type="ECO:0000313" key="2">
    <source>
        <dbReference type="EMBL" id="EEX70608.1"/>
    </source>
</evidence>
<evidence type="ECO:0000313" key="3">
    <source>
        <dbReference type="Proteomes" id="UP000003460"/>
    </source>
</evidence>
<sequence length="391" mass="45160">MKKIYALVALLFLSLSVQAQEPSSREHYPQGDKTLWEMVSKLEKKQDKINVFLNMRGEFDANFEEGNFQDGSFQVPVMRLGVLGRLNKLVSYSLQQRIGHSSNGRVTDGLSSSVDVMSVGIHPNEKLRFDLGRQCAVYGGYEAWLNPIDVYRFSEMLDRVEVYLTGVNASYMIKPTQELQFQVVNSRRTPTAEMYGPSYADAKLPMIYTLNWNGSFFNEKLTTRWSASLIKQAKGNNGYYFAFGHEWTLGRFNGYFDYMLSEENIDAHGYVTDMLHTLTPDVKDHVRHTRYNSVILKLNYRFLPRWNVFAKGYYETSALTKPTLTAEKGLYRRSYAYMAGVEFYPMKENLHFFINYYGRSHVHTPRAKVFGAKNHTEARLSAGFVYQLPIF</sequence>
<organism evidence="2 3">
    <name type="scientific">Alloprevotella tannerae ATCC 51259</name>
    <dbReference type="NCBI Taxonomy" id="626522"/>
    <lineage>
        <taxon>Bacteria</taxon>
        <taxon>Pseudomonadati</taxon>
        <taxon>Bacteroidota</taxon>
        <taxon>Bacteroidia</taxon>
        <taxon>Bacteroidales</taxon>
        <taxon>Prevotellaceae</taxon>
        <taxon>Alloprevotella</taxon>
    </lineage>
</organism>
<protein>
    <recommendedName>
        <fullName evidence="4">Phosphate-selective porin O and P</fullName>
    </recommendedName>
</protein>
<accession>C9LK86</accession>
<reference evidence="2" key="1">
    <citation type="submission" date="2009-09" db="EMBL/GenBank/DDBJ databases">
        <authorList>
            <person name="Weinstock G."/>
            <person name="Sodergren E."/>
            <person name="Clifton S."/>
            <person name="Fulton L."/>
            <person name="Fulton B."/>
            <person name="Courtney L."/>
            <person name="Fronick C."/>
            <person name="Harrison M."/>
            <person name="Strong C."/>
            <person name="Farmer C."/>
            <person name="Delahaunty K."/>
            <person name="Markovic C."/>
            <person name="Hall O."/>
            <person name="Minx P."/>
            <person name="Tomlinson C."/>
            <person name="Mitreva M."/>
            <person name="Nelson J."/>
            <person name="Hou S."/>
            <person name="Wollam A."/>
            <person name="Pepin K.H."/>
            <person name="Johnson M."/>
            <person name="Bhonagiri V."/>
            <person name="Nash W.E."/>
            <person name="Warren W."/>
            <person name="Chinwalla A."/>
            <person name="Mardis E.R."/>
            <person name="Wilson R.K."/>
        </authorList>
    </citation>
    <scope>NUCLEOTIDE SEQUENCE [LARGE SCALE GENOMIC DNA]</scope>
    <source>
        <strain evidence="2">ATCC 51259</strain>
    </source>
</reference>
<comment type="caution">
    <text evidence="2">The sequence shown here is derived from an EMBL/GenBank/DDBJ whole genome shotgun (WGS) entry which is preliminary data.</text>
</comment>
<dbReference type="Proteomes" id="UP000003460">
    <property type="component" value="Unassembled WGS sequence"/>
</dbReference>
<dbReference type="AlphaFoldDB" id="C9LK86"/>
<feature type="signal peptide" evidence="1">
    <location>
        <begin position="1"/>
        <end position="19"/>
    </location>
</feature>
<dbReference type="Pfam" id="PF07396">
    <property type="entry name" value="Porin_O_P"/>
    <property type="match status" value="1"/>
</dbReference>
<dbReference type="InterPro" id="IPR010870">
    <property type="entry name" value="Porin_O/P"/>
</dbReference>
<proteinExistence type="predicted"/>
<dbReference type="OrthoDB" id="846879at2"/>
<dbReference type="SUPFAM" id="SSF56935">
    <property type="entry name" value="Porins"/>
    <property type="match status" value="1"/>
</dbReference>